<dbReference type="Proteomes" id="UP000741863">
    <property type="component" value="Unassembled WGS sequence"/>
</dbReference>
<evidence type="ECO:0000313" key="2">
    <source>
        <dbReference type="Proteomes" id="UP000741863"/>
    </source>
</evidence>
<keyword evidence="2" id="KW-1185">Reference proteome</keyword>
<dbReference type="SUPFAM" id="SSF54690">
    <property type="entry name" value="Molybdopterin synthase subunit MoaE"/>
    <property type="match status" value="1"/>
</dbReference>
<dbReference type="EC" id="2.8.1.12" evidence="1"/>
<sequence>MFNVTNEPIDVNELIEQVLHNNVGAVQTFIGTVREMTHGKQTLQLEYHAYESMAVKMLERIGAEIQEQWPHTTVAITHRLGTLAIQEIAVVIAVSSPHRQASHEATAYAIERIKQIVPIWKKEYWADGSFWVGDQLEQNAYPEKEENHG</sequence>
<dbReference type="InterPro" id="IPR003448">
    <property type="entry name" value="Mopterin_biosynth_MoaE"/>
</dbReference>
<name>A0ABS2P926_9BACL</name>
<dbReference type="InterPro" id="IPR036563">
    <property type="entry name" value="MoaE_sf"/>
</dbReference>
<proteinExistence type="predicted"/>
<evidence type="ECO:0000313" key="1">
    <source>
        <dbReference type="EMBL" id="MBM7631908.1"/>
    </source>
</evidence>
<gene>
    <name evidence="1" type="ORF">JOD17_001000</name>
</gene>
<comment type="caution">
    <text evidence="1">The sequence shown here is derived from an EMBL/GenBank/DDBJ whole genome shotgun (WGS) entry which is preliminary data.</text>
</comment>
<keyword evidence="1" id="KW-0808">Transferase</keyword>
<organism evidence="1 2">
    <name type="scientific">Geomicrobium sediminis</name>
    <dbReference type="NCBI Taxonomy" id="1347788"/>
    <lineage>
        <taxon>Bacteria</taxon>
        <taxon>Bacillati</taxon>
        <taxon>Bacillota</taxon>
        <taxon>Bacilli</taxon>
        <taxon>Bacillales</taxon>
        <taxon>Geomicrobium</taxon>
    </lineage>
</organism>
<dbReference type="RefSeq" id="WP_204695935.1">
    <property type="nucleotide sequence ID" value="NZ_JAFBEC010000002.1"/>
</dbReference>
<dbReference type="Pfam" id="PF02391">
    <property type="entry name" value="MoaE"/>
    <property type="match status" value="1"/>
</dbReference>
<reference evidence="1 2" key="1">
    <citation type="submission" date="2021-01" db="EMBL/GenBank/DDBJ databases">
        <title>Genomic Encyclopedia of Type Strains, Phase IV (KMG-IV): sequencing the most valuable type-strain genomes for metagenomic binning, comparative biology and taxonomic classification.</title>
        <authorList>
            <person name="Goeker M."/>
        </authorList>
    </citation>
    <scope>NUCLEOTIDE SEQUENCE [LARGE SCALE GENOMIC DNA]</scope>
    <source>
        <strain evidence="1 2">DSM 25540</strain>
    </source>
</reference>
<dbReference type="CDD" id="cd00756">
    <property type="entry name" value="MoaE"/>
    <property type="match status" value="1"/>
</dbReference>
<accession>A0ABS2P926</accession>
<dbReference type="EMBL" id="JAFBEC010000002">
    <property type="protein sequence ID" value="MBM7631908.1"/>
    <property type="molecule type" value="Genomic_DNA"/>
</dbReference>
<dbReference type="PANTHER" id="PTHR23404">
    <property type="entry name" value="MOLYBDOPTERIN SYNTHASE RELATED"/>
    <property type="match status" value="1"/>
</dbReference>
<protein>
    <submittedName>
        <fullName evidence="1">Molybdopterin synthase catalytic subunit</fullName>
        <ecNumber evidence="1">2.8.1.12</ecNumber>
    </submittedName>
</protein>
<dbReference type="GO" id="GO:0030366">
    <property type="term" value="F:molybdopterin synthase activity"/>
    <property type="evidence" value="ECO:0007669"/>
    <property type="project" value="UniProtKB-EC"/>
</dbReference>
<dbReference type="Gene3D" id="3.90.1170.40">
    <property type="entry name" value="Molybdopterin biosynthesis MoaE subunit"/>
    <property type="match status" value="1"/>
</dbReference>